<feature type="transmembrane region" description="Helical" evidence="6">
    <location>
        <begin position="91"/>
        <end position="115"/>
    </location>
</feature>
<name>A0ABX2ZT15_9BACI</name>
<comment type="similarity">
    <text evidence="2">Belongs to the UPF0014 family.</text>
</comment>
<protein>
    <submittedName>
        <fullName evidence="7">Iron export ABC transporter permease subunit FetB</fullName>
    </submittedName>
</protein>
<feature type="transmembrane region" description="Helical" evidence="6">
    <location>
        <begin position="62"/>
        <end position="79"/>
    </location>
</feature>
<evidence type="ECO:0000256" key="3">
    <source>
        <dbReference type="ARBA" id="ARBA00022692"/>
    </source>
</evidence>
<proteinExistence type="inferred from homology"/>
<keyword evidence="3 6" id="KW-0812">Transmembrane</keyword>
<keyword evidence="5 6" id="KW-0472">Membrane</keyword>
<dbReference type="Proteomes" id="UP000094580">
    <property type="component" value="Unassembled WGS sequence"/>
</dbReference>
<evidence type="ECO:0000313" key="8">
    <source>
        <dbReference type="Proteomes" id="UP000094580"/>
    </source>
</evidence>
<sequence>MEGNLHITGVSLTFLLIIIAIALSYYQKLGVEKDIGVSSVRTVIQLMIMGYVLEFILQIEHFLIVIIILFCMILFGAYTSSKRSQQIEGAFFISFISILLGVMISLGVVLVANKIALKAQYVVPISSMIISTSMNANSLALTRLRAEIQANKNQIEAALCLGATTKQASNNVIKNSIKAALIPSIDRAKTVGIVTLPGSMTGMIFAGISPLYAIKYQLLIECILIGAIAISVFTSTLLSYRKFFTKDDSLKYETIIEQG</sequence>
<evidence type="ECO:0000256" key="5">
    <source>
        <dbReference type="ARBA" id="ARBA00023136"/>
    </source>
</evidence>
<feature type="transmembrane region" description="Helical" evidence="6">
    <location>
        <begin position="121"/>
        <end position="142"/>
    </location>
</feature>
<evidence type="ECO:0000256" key="4">
    <source>
        <dbReference type="ARBA" id="ARBA00022989"/>
    </source>
</evidence>
<dbReference type="PANTHER" id="PTHR30028:SF0">
    <property type="entry name" value="PROTEIN ALUMINUM SENSITIVE 3"/>
    <property type="match status" value="1"/>
</dbReference>
<reference evidence="7 8" key="1">
    <citation type="submission" date="2016-07" db="EMBL/GenBank/DDBJ databases">
        <authorList>
            <person name="Townsley L."/>
            <person name="Shank E.A."/>
        </authorList>
    </citation>
    <scope>NUCLEOTIDE SEQUENCE [LARGE SCALE GENOMIC DNA]</scope>
    <source>
        <strain evidence="7 8">CH01</strain>
    </source>
</reference>
<evidence type="ECO:0000256" key="1">
    <source>
        <dbReference type="ARBA" id="ARBA00004141"/>
    </source>
</evidence>
<keyword evidence="4 6" id="KW-1133">Transmembrane helix</keyword>
<dbReference type="InterPro" id="IPR005226">
    <property type="entry name" value="UPF0014_fam"/>
</dbReference>
<accession>A0ABX2ZT15</accession>
<dbReference type="Pfam" id="PF03649">
    <property type="entry name" value="UPF0014"/>
    <property type="match status" value="1"/>
</dbReference>
<comment type="subcellular location">
    <subcellularLocation>
        <location evidence="1">Membrane</location>
        <topology evidence="1">Multi-pass membrane protein</topology>
    </subcellularLocation>
</comment>
<feature type="transmembrane region" description="Helical" evidence="6">
    <location>
        <begin position="6"/>
        <end position="26"/>
    </location>
</feature>
<comment type="caution">
    <text evidence="7">The sequence shown here is derived from an EMBL/GenBank/DDBJ whole genome shotgun (WGS) entry which is preliminary data.</text>
</comment>
<dbReference type="PANTHER" id="PTHR30028">
    <property type="entry name" value="UPF0014 INNER MEMBRANE PROTEIN YBBM-RELATED"/>
    <property type="match status" value="1"/>
</dbReference>
<evidence type="ECO:0000313" key="7">
    <source>
        <dbReference type="EMBL" id="ODG92903.1"/>
    </source>
</evidence>
<keyword evidence="8" id="KW-1185">Reference proteome</keyword>
<evidence type="ECO:0000256" key="6">
    <source>
        <dbReference type="SAM" id="Phobius"/>
    </source>
</evidence>
<evidence type="ECO:0000256" key="2">
    <source>
        <dbReference type="ARBA" id="ARBA00005268"/>
    </source>
</evidence>
<dbReference type="EMBL" id="MDKC01000004">
    <property type="protein sequence ID" value="ODG92903.1"/>
    <property type="molecule type" value="Genomic_DNA"/>
</dbReference>
<dbReference type="RefSeq" id="WP_069032842.1">
    <property type="nucleotide sequence ID" value="NZ_MDKC01000004.1"/>
</dbReference>
<gene>
    <name evidence="7" type="ORF">BED47_17125</name>
</gene>
<feature type="transmembrane region" description="Helical" evidence="6">
    <location>
        <begin position="191"/>
        <end position="212"/>
    </location>
</feature>
<organism evidence="7 8">
    <name type="scientific">Gottfriedia luciferensis</name>
    <dbReference type="NCBI Taxonomy" id="178774"/>
    <lineage>
        <taxon>Bacteria</taxon>
        <taxon>Bacillati</taxon>
        <taxon>Bacillota</taxon>
        <taxon>Bacilli</taxon>
        <taxon>Bacillales</taxon>
        <taxon>Bacillaceae</taxon>
        <taxon>Gottfriedia</taxon>
    </lineage>
</organism>
<feature type="transmembrane region" description="Helical" evidence="6">
    <location>
        <begin position="218"/>
        <end position="240"/>
    </location>
</feature>